<dbReference type="PANTHER" id="PTHR46558">
    <property type="entry name" value="TRACRIPTIONAL REGULATORY PROTEIN-RELATED-RELATED"/>
    <property type="match status" value="1"/>
</dbReference>
<evidence type="ECO:0000259" key="3">
    <source>
        <dbReference type="PROSITE" id="PS50943"/>
    </source>
</evidence>
<feature type="transmembrane region" description="Helical" evidence="2">
    <location>
        <begin position="80"/>
        <end position="101"/>
    </location>
</feature>
<protein>
    <submittedName>
        <fullName evidence="4">Helix-turn-helix transcriptional regulator</fullName>
    </submittedName>
</protein>
<feature type="domain" description="HTH cro/C1-type" evidence="3">
    <location>
        <begin position="7"/>
        <end position="61"/>
    </location>
</feature>
<keyword evidence="1" id="KW-0238">DNA-binding</keyword>
<dbReference type="Proteomes" id="UP001481872">
    <property type="component" value="Unassembled WGS sequence"/>
</dbReference>
<keyword evidence="2" id="KW-0472">Membrane</keyword>
<evidence type="ECO:0000256" key="2">
    <source>
        <dbReference type="SAM" id="Phobius"/>
    </source>
</evidence>
<gene>
    <name evidence="4" type="ORF">AAA081_02940</name>
</gene>
<dbReference type="Pfam" id="PF13560">
    <property type="entry name" value="HTH_31"/>
    <property type="match status" value="1"/>
</dbReference>
<dbReference type="RefSeq" id="WP_349053631.1">
    <property type="nucleotide sequence ID" value="NZ_JBBNPS010000005.1"/>
</dbReference>
<evidence type="ECO:0000313" key="4">
    <source>
        <dbReference type="EMBL" id="MEQ3353258.1"/>
    </source>
</evidence>
<accession>A0ABV1J5R2</accession>
<dbReference type="EMBL" id="JBBNPS010000005">
    <property type="protein sequence ID" value="MEQ3353258.1"/>
    <property type="molecule type" value="Genomic_DNA"/>
</dbReference>
<proteinExistence type="predicted"/>
<dbReference type="PANTHER" id="PTHR46558:SF11">
    <property type="entry name" value="HTH-TYPE TRANSCRIPTIONAL REGULATOR XRE"/>
    <property type="match status" value="1"/>
</dbReference>
<sequence length="150" mass="17050">MTLAGRIANLRKDKGMSLETLAEAIEVPADDLREWEQGTQVPSRGELLKLCGYFHTTTAYLEGREEAGPVKQDRFSKAEIIFILDGVLFLLCFLLAPLFQWVDCKVYGQYLTDSREYLQHFPLNILLAFACIIFVVQVGKIIYDRAKGSR</sequence>
<dbReference type="PROSITE" id="PS50943">
    <property type="entry name" value="HTH_CROC1"/>
    <property type="match status" value="1"/>
</dbReference>
<name>A0ABV1J5R2_9FIRM</name>
<dbReference type="InterPro" id="IPR010982">
    <property type="entry name" value="Lambda_DNA-bd_dom_sf"/>
</dbReference>
<evidence type="ECO:0000313" key="5">
    <source>
        <dbReference type="Proteomes" id="UP001481872"/>
    </source>
</evidence>
<comment type="caution">
    <text evidence="4">The sequence shown here is derived from an EMBL/GenBank/DDBJ whole genome shotgun (WGS) entry which is preliminary data.</text>
</comment>
<organism evidence="4 5">
    <name type="scientific">Aedoeadaptatus acetigenes</name>
    <dbReference type="NCBI Taxonomy" id="2981723"/>
    <lineage>
        <taxon>Bacteria</taxon>
        <taxon>Bacillati</taxon>
        <taxon>Bacillota</taxon>
        <taxon>Tissierellia</taxon>
        <taxon>Tissierellales</taxon>
        <taxon>Peptoniphilaceae</taxon>
        <taxon>Aedoeadaptatus</taxon>
    </lineage>
</organism>
<dbReference type="InterPro" id="IPR001387">
    <property type="entry name" value="Cro/C1-type_HTH"/>
</dbReference>
<evidence type="ECO:0000256" key="1">
    <source>
        <dbReference type="ARBA" id="ARBA00023125"/>
    </source>
</evidence>
<keyword evidence="2" id="KW-1133">Transmembrane helix</keyword>
<dbReference type="SUPFAM" id="SSF47413">
    <property type="entry name" value="lambda repressor-like DNA-binding domains"/>
    <property type="match status" value="1"/>
</dbReference>
<dbReference type="CDD" id="cd00093">
    <property type="entry name" value="HTH_XRE"/>
    <property type="match status" value="1"/>
</dbReference>
<keyword evidence="2" id="KW-0812">Transmembrane</keyword>
<reference evidence="4 5" key="1">
    <citation type="submission" date="2024-04" db="EMBL/GenBank/DDBJ databases">
        <title>Human intestinal bacterial collection.</title>
        <authorList>
            <person name="Pauvert C."/>
            <person name="Hitch T.C.A."/>
            <person name="Clavel T."/>
        </authorList>
    </citation>
    <scope>NUCLEOTIDE SEQUENCE [LARGE SCALE GENOMIC DNA]</scope>
    <source>
        <strain evidence="4 5">CLA-SR-H026</strain>
    </source>
</reference>
<dbReference type="Gene3D" id="1.10.260.40">
    <property type="entry name" value="lambda repressor-like DNA-binding domains"/>
    <property type="match status" value="1"/>
</dbReference>
<feature type="transmembrane region" description="Helical" evidence="2">
    <location>
        <begin position="121"/>
        <end position="143"/>
    </location>
</feature>
<keyword evidence="5" id="KW-1185">Reference proteome</keyword>
<dbReference type="SMART" id="SM00530">
    <property type="entry name" value="HTH_XRE"/>
    <property type="match status" value="1"/>
</dbReference>